<dbReference type="OrthoDB" id="9798201at2"/>
<protein>
    <submittedName>
        <fullName evidence="2">Uncharacterized conserved protein PhnB, glyoxalase superfamily</fullName>
    </submittedName>
</protein>
<dbReference type="Proteomes" id="UP000191040">
    <property type="component" value="Chromosome I"/>
</dbReference>
<dbReference type="PROSITE" id="PS51819">
    <property type="entry name" value="VOC"/>
    <property type="match status" value="1"/>
</dbReference>
<dbReference type="Gene3D" id="3.10.180.10">
    <property type="entry name" value="2,3-Dihydroxybiphenyl 1,2-Dioxygenase, domain 1"/>
    <property type="match status" value="1"/>
</dbReference>
<feature type="domain" description="VOC" evidence="1">
    <location>
        <begin position="4"/>
        <end position="119"/>
    </location>
</feature>
<dbReference type="InterPro" id="IPR037523">
    <property type="entry name" value="VOC_core"/>
</dbReference>
<dbReference type="RefSeq" id="WP_078699709.1">
    <property type="nucleotide sequence ID" value="NZ_LT796768.1"/>
</dbReference>
<dbReference type="EMBL" id="LT796768">
    <property type="protein sequence ID" value="SKB07310.1"/>
    <property type="molecule type" value="Genomic_DNA"/>
</dbReference>
<dbReference type="STRING" id="1736691.SAMN06295964_1651"/>
<name>A0A1T4YZR8_9ACTN</name>
<accession>A0A1T4YZR8</accession>
<gene>
    <name evidence="2" type="ORF">SAMN06295964_1651</name>
</gene>
<dbReference type="InterPro" id="IPR004360">
    <property type="entry name" value="Glyas_Fos-R_dOase_dom"/>
</dbReference>
<dbReference type="PANTHER" id="PTHR34109">
    <property type="entry name" value="BNAUNNG04460D PROTEIN-RELATED"/>
    <property type="match status" value="1"/>
</dbReference>
<keyword evidence="3" id="KW-1185">Reference proteome</keyword>
<evidence type="ECO:0000313" key="2">
    <source>
        <dbReference type="EMBL" id="SKB07310.1"/>
    </source>
</evidence>
<reference evidence="3" key="1">
    <citation type="submission" date="2017-02" db="EMBL/GenBank/DDBJ databases">
        <authorList>
            <person name="Varghese N."/>
            <person name="Submissions S."/>
        </authorList>
    </citation>
    <scope>NUCLEOTIDE SEQUENCE [LARGE SCALE GENOMIC DNA]</scope>
    <source>
        <strain evidence="3">9H-4</strain>
    </source>
</reference>
<dbReference type="SUPFAM" id="SSF54593">
    <property type="entry name" value="Glyoxalase/Bleomycin resistance protein/Dihydroxybiphenyl dioxygenase"/>
    <property type="match status" value="1"/>
</dbReference>
<evidence type="ECO:0000259" key="1">
    <source>
        <dbReference type="PROSITE" id="PS51819"/>
    </source>
</evidence>
<dbReference type="InterPro" id="IPR029068">
    <property type="entry name" value="Glyas_Bleomycin-R_OHBP_Dase"/>
</dbReference>
<proteinExistence type="predicted"/>
<sequence>MGVRSSFPILSTRDLPRLESFYRDAFGAERTYAFEAGGRDVYVALSIGDSALGLGLDEDLRAEPLGAALWLYVDDVDAAYGQAIEAGATSIAEPDQMPWGERVAQVRDPGGFVVHLGAAAS</sequence>
<dbReference type="AlphaFoldDB" id="A0A1T4YZR8"/>
<dbReference type="Pfam" id="PF00903">
    <property type="entry name" value="Glyoxalase"/>
    <property type="match status" value="1"/>
</dbReference>
<organism evidence="2 3">
    <name type="scientific">Aeromicrobium choanae</name>
    <dbReference type="NCBI Taxonomy" id="1736691"/>
    <lineage>
        <taxon>Bacteria</taxon>
        <taxon>Bacillati</taxon>
        <taxon>Actinomycetota</taxon>
        <taxon>Actinomycetes</taxon>
        <taxon>Propionibacteriales</taxon>
        <taxon>Nocardioidaceae</taxon>
        <taxon>Aeromicrobium</taxon>
    </lineage>
</organism>
<evidence type="ECO:0000313" key="3">
    <source>
        <dbReference type="Proteomes" id="UP000191040"/>
    </source>
</evidence>